<name>A0A8J3UKL1_9ACTN</name>
<accession>A0A8J3UKL1</accession>
<dbReference type="InterPro" id="IPR051082">
    <property type="entry name" value="Pentapeptide-BTB/POZ_domain"/>
</dbReference>
<dbReference type="SUPFAM" id="SSF141571">
    <property type="entry name" value="Pentapeptide repeat-like"/>
    <property type="match status" value="2"/>
</dbReference>
<reference evidence="3 4" key="1">
    <citation type="submission" date="2021-01" db="EMBL/GenBank/DDBJ databases">
        <title>Whole genome shotgun sequence of Planotetraspora phitsanulokensis NBRC 104273.</title>
        <authorList>
            <person name="Komaki H."/>
            <person name="Tamura T."/>
        </authorList>
    </citation>
    <scope>NUCLEOTIDE SEQUENCE [LARGE SCALE GENOMIC DNA]</scope>
    <source>
        <strain evidence="3 4">NBRC 104273</strain>
    </source>
</reference>
<evidence type="ECO:0000256" key="2">
    <source>
        <dbReference type="SAM" id="SignalP"/>
    </source>
</evidence>
<evidence type="ECO:0000313" key="3">
    <source>
        <dbReference type="EMBL" id="GII40455.1"/>
    </source>
</evidence>
<feature type="signal peptide" evidence="2">
    <location>
        <begin position="1"/>
        <end position="23"/>
    </location>
</feature>
<keyword evidence="1" id="KW-1133">Transmembrane helix</keyword>
<dbReference type="AlphaFoldDB" id="A0A8J3UKL1"/>
<gene>
    <name evidence="3" type="ORF">Pph01_54580</name>
</gene>
<sequence length="399" mass="41902">MRRVTPLVLAAFLAIAPATAVLAASQAAEASAAPCKKGSGPHLRGKDFTDGTPLPSDLRCADLTKAKLDEVDLGQKDLTGAILRDASLKEADLTQAHVEFADLRGADLSEADLGQLRAKQADLRGAVLIDAEAGQAEFPHADLTEAVLTRTVLTQADLTDTSLKAADLRGAELGQVKARTADFTGARLRDATFDQAELQYAVFKDADLTKASFTQANLQGADLRGADVEDASFVQADDLNLTGARGSAEDVPDDAIVPAGAGNPITGVLSGSSQGPSTAVVLIVLSTLGLGATLMIWGAAHRHRRRSAAAYASARKAAEEDVTRFGEEIDALDFDMKINQLSGPSAEWQAALDAYEAAKRSLLIAQTQLELDGAAAAVRHGRHALEAVRRRLSDVHRQG</sequence>
<dbReference type="EMBL" id="BOOP01000026">
    <property type="protein sequence ID" value="GII40455.1"/>
    <property type="molecule type" value="Genomic_DNA"/>
</dbReference>
<protein>
    <recommendedName>
        <fullName evidence="5">Pentapeptide repeat-containing protein</fullName>
    </recommendedName>
</protein>
<dbReference type="Gene3D" id="2.160.20.80">
    <property type="entry name" value="E3 ubiquitin-protein ligase SopA"/>
    <property type="match status" value="2"/>
</dbReference>
<evidence type="ECO:0008006" key="5">
    <source>
        <dbReference type="Google" id="ProtNLM"/>
    </source>
</evidence>
<keyword evidence="2" id="KW-0732">Signal</keyword>
<keyword evidence="1" id="KW-0472">Membrane</keyword>
<dbReference type="Pfam" id="PF13599">
    <property type="entry name" value="Pentapeptide_4"/>
    <property type="match status" value="1"/>
</dbReference>
<dbReference type="PANTHER" id="PTHR14136">
    <property type="entry name" value="BTB_POZ DOMAIN-CONTAINING PROTEIN KCTD9"/>
    <property type="match status" value="1"/>
</dbReference>
<proteinExistence type="predicted"/>
<dbReference type="Proteomes" id="UP000622547">
    <property type="component" value="Unassembled WGS sequence"/>
</dbReference>
<organism evidence="3 4">
    <name type="scientific">Planotetraspora phitsanulokensis</name>
    <dbReference type="NCBI Taxonomy" id="575192"/>
    <lineage>
        <taxon>Bacteria</taxon>
        <taxon>Bacillati</taxon>
        <taxon>Actinomycetota</taxon>
        <taxon>Actinomycetes</taxon>
        <taxon>Streptosporangiales</taxon>
        <taxon>Streptosporangiaceae</taxon>
        <taxon>Planotetraspora</taxon>
    </lineage>
</organism>
<keyword evidence="1" id="KW-0812">Transmembrane</keyword>
<feature type="chain" id="PRO_5035219019" description="Pentapeptide repeat-containing protein" evidence="2">
    <location>
        <begin position="24"/>
        <end position="399"/>
    </location>
</feature>
<feature type="transmembrane region" description="Helical" evidence="1">
    <location>
        <begin position="279"/>
        <end position="300"/>
    </location>
</feature>
<dbReference type="PANTHER" id="PTHR14136:SF17">
    <property type="entry name" value="BTB_POZ DOMAIN-CONTAINING PROTEIN KCTD9"/>
    <property type="match status" value="1"/>
</dbReference>
<keyword evidence="4" id="KW-1185">Reference proteome</keyword>
<evidence type="ECO:0000313" key="4">
    <source>
        <dbReference type="Proteomes" id="UP000622547"/>
    </source>
</evidence>
<dbReference type="InterPro" id="IPR001646">
    <property type="entry name" value="5peptide_repeat"/>
</dbReference>
<comment type="caution">
    <text evidence="3">The sequence shown here is derived from an EMBL/GenBank/DDBJ whole genome shotgun (WGS) entry which is preliminary data.</text>
</comment>
<dbReference type="Pfam" id="PF00805">
    <property type="entry name" value="Pentapeptide"/>
    <property type="match status" value="1"/>
</dbReference>
<dbReference type="RefSeq" id="WP_204075990.1">
    <property type="nucleotide sequence ID" value="NZ_BAABHI010000002.1"/>
</dbReference>
<evidence type="ECO:0000256" key="1">
    <source>
        <dbReference type="SAM" id="Phobius"/>
    </source>
</evidence>